<proteinExistence type="predicted"/>
<accession>A0ACC1JIK1</accession>
<keyword evidence="2" id="KW-1185">Reference proteome</keyword>
<dbReference type="EMBL" id="JANBUJ010004182">
    <property type="protein sequence ID" value="KAJ2758217.1"/>
    <property type="molecule type" value="Genomic_DNA"/>
</dbReference>
<gene>
    <name evidence="1" type="ORF">IWQ57_006892</name>
</gene>
<dbReference type="Proteomes" id="UP001140234">
    <property type="component" value="Unassembled WGS sequence"/>
</dbReference>
<feature type="non-terminal residue" evidence="1">
    <location>
        <position position="101"/>
    </location>
</feature>
<comment type="caution">
    <text evidence="1">The sequence shown here is derived from an EMBL/GenBank/DDBJ whole genome shotgun (WGS) entry which is preliminary data.</text>
</comment>
<reference evidence="1" key="1">
    <citation type="submission" date="2022-07" db="EMBL/GenBank/DDBJ databases">
        <title>Phylogenomic reconstructions and comparative analyses of Kickxellomycotina fungi.</title>
        <authorList>
            <person name="Reynolds N.K."/>
            <person name="Stajich J.E."/>
            <person name="Barry K."/>
            <person name="Grigoriev I.V."/>
            <person name="Crous P."/>
            <person name="Smith M.E."/>
        </authorList>
    </citation>
    <scope>NUCLEOTIDE SEQUENCE</scope>
    <source>
        <strain evidence="1">CBS 109366</strain>
    </source>
</reference>
<sequence>MSILSRACPFLARTGLSGLQSLAGAGLARGLASSAVERARCGVCPGHTGQSALLAKASQCPVVGPSLQANVAAPAQPAPATCPFAKGADAATGAAKLPRDP</sequence>
<protein>
    <submittedName>
        <fullName evidence="1">Uncharacterized protein</fullName>
    </submittedName>
</protein>
<name>A0ACC1JIK1_9FUNG</name>
<evidence type="ECO:0000313" key="2">
    <source>
        <dbReference type="Proteomes" id="UP001140234"/>
    </source>
</evidence>
<organism evidence="1 2">
    <name type="scientific">Coemansia nantahalensis</name>
    <dbReference type="NCBI Taxonomy" id="2789366"/>
    <lineage>
        <taxon>Eukaryota</taxon>
        <taxon>Fungi</taxon>
        <taxon>Fungi incertae sedis</taxon>
        <taxon>Zoopagomycota</taxon>
        <taxon>Kickxellomycotina</taxon>
        <taxon>Kickxellomycetes</taxon>
        <taxon>Kickxellales</taxon>
        <taxon>Kickxellaceae</taxon>
        <taxon>Coemansia</taxon>
    </lineage>
</organism>
<evidence type="ECO:0000313" key="1">
    <source>
        <dbReference type="EMBL" id="KAJ2758217.1"/>
    </source>
</evidence>